<proteinExistence type="predicted"/>
<sequence>MEDCNCQVAGNHLLITLHAPDGTVLDYVRQDCPVHGLYESDDNVKTWLWRRCAPAED</sequence>
<organism evidence="1 2">
    <name type="scientific">Brevundimonas phage vB_BpoS-Kikimora</name>
    <dbReference type="NCBI Taxonomy" id="2948601"/>
    <lineage>
        <taxon>Viruses</taxon>
        <taxon>Duplodnaviria</taxon>
        <taxon>Heunggongvirae</taxon>
        <taxon>Uroviricota</taxon>
        <taxon>Caudoviricetes</taxon>
        <taxon>Jeanschmidtviridae</taxon>
        <taxon>Kikimoravirus</taxon>
        <taxon>Kikimoravirus kikimora</taxon>
    </lineage>
</organism>
<keyword evidence="2" id="KW-1185">Reference proteome</keyword>
<protein>
    <submittedName>
        <fullName evidence="1">Uncharacterized protein</fullName>
    </submittedName>
</protein>
<reference evidence="1 2" key="1">
    <citation type="submission" date="2022-05" db="EMBL/GenBank/DDBJ databases">
        <authorList>
            <person name="Friedrich I."/>
            <person name="Poehlein A."/>
            <person name="Schneider D."/>
            <person name="Hertel R."/>
            <person name="Daniel R."/>
        </authorList>
    </citation>
    <scope>NUCLEOTIDE SEQUENCE [LARGE SCALE GENOMIC DNA]</scope>
</reference>
<dbReference type="Proteomes" id="UP001056576">
    <property type="component" value="Segment"/>
</dbReference>
<name>A0A9E7MTH6_9CAUD</name>
<dbReference type="EMBL" id="ON529857">
    <property type="protein sequence ID" value="USN15472.1"/>
    <property type="molecule type" value="Genomic_DNA"/>
</dbReference>
<evidence type="ECO:0000313" key="2">
    <source>
        <dbReference type="Proteomes" id="UP001056576"/>
    </source>
</evidence>
<evidence type="ECO:0000313" key="1">
    <source>
        <dbReference type="EMBL" id="USN15472.1"/>
    </source>
</evidence>
<accession>A0A9E7MTH6</accession>
<gene>
    <name evidence="1" type="ORF">KIKIMORA_03300</name>
</gene>